<dbReference type="OrthoDB" id="8843934at2"/>
<name>A0A084ZS54_9ENTR</name>
<dbReference type="RefSeq" id="WP_038160715.1">
    <property type="nucleotide sequence ID" value="NZ_JMTB01000111.1"/>
</dbReference>
<comment type="similarity">
    <text evidence="2">Belongs to the binding-protein-dependent transport system permease family. AraH/RbsC subfamily.</text>
</comment>
<comment type="caution">
    <text evidence="8">The sequence shown here is derived from an EMBL/GenBank/DDBJ whole genome shotgun (WGS) entry which is preliminary data.</text>
</comment>
<gene>
    <name evidence="8" type="ORF">GTGU_03799</name>
</gene>
<evidence type="ECO:0000313" key="9">
    <source>
        <dbReference type="Proteomes" id="UP000028630"/>
    </source>
</evidence>
<keyword evidence="5 7" id="KW-1133">Transmembrane helix</keyword>
<protein>
    <submittedName>
        <fullName evidence="8">Permease component of an ABC superfamily ribose transporter</fullName>
    </submittedName>
</protein>
<evidence type="ECO:0000256" key="7">
    <source>
        <dbReference type="SAM" id="Phobius"/>
    </source>
</evidence>
<dbReference type="Proteomes" id="UP000028630">
    <property type="component" value="Unassembled WGS sequence"/>
</dbReference>
<reference evidence="9" key="1">
    <citation type="submission" date="2014-05" db="EMBL/GenBank/DDBJ databases">
        <title>ATOL: Assembling a taxonomically balanced genome-scale reconstruction of the evolutionary history of the Enterobacteriaceae.</title>
        <authorList>
            <person name="Plunkett G. III"/>
            <person name="Neeno-Eckwall E.C."/>
            <person name="Glasner J.D."/>
            <person name="Perna N.T."/>
        </authorList>
    </citation>
    <scope>NUCLEOTIDE SEQUENCE [LARGE SCALE GENOMIC DNA]</scope>
    <source>
        <strain evidence="9">ATCC 49490</strain>
    </source>
</reference>
<dbReference type="AlphaFoldDB" id="A0A084ZS54"/>
<keyword evidence="3" id="KW-1003">Cell membrane</keyword>
<feature type="transmembrane region" description="Helical" evidence="7">
    <location>
        <begin position="88"/>
        <end position="119"/>
    </location>
</feature>
<organism evidence="8 9">
    <name type="scientific">Trabulsiella guamensis ATCC 49490</name>
    <dbReference type="NCBI Taxonomy" id="1005994"/>
    <lineage>
        <taxon>Bacteria</taxon>
        <taxon>Pseudomonadati</taxon>
        <taxon>Pseudomonadota</taxon>
        <taxon>Gammaproteobacteria</taxon>
        <taxon>Enterobacterales</taxon>
        <taxon>Enterobacteriaceae</taxon>
        <taxon>Trabulsiella</taxon>
    </lineage>
</organism>
<keyword evidence="6 7" id="KW-0472">Membrane</keyword>
<feature type="transmembrane region" description="Helical" evidence="7">
    <location>
        <begin position="27"/>
        <end position="45"/>
    </location>
</feature>
<evidence type="ECO:0000313" key="8">
    <source>
        <dbReference type="EMBL" id="KFC00299.1"/>
    </source>
</evidence>
<proteinExistence type="inferred from homology"/>
<dbReference type="PANTHER" id="PTHR32196">
    <property type="entry name" value="ABC TRANSPORTER PERMEASE PROTEIN YPHD-RELATED-RELATED"/>
    <property type="match status" value="1"/>
</dbReference>
<evidence type="ECO:0000256" key="4">
    <source>
        <dbReference type="ARBA" id="ARBA00022692"/>
    </source>
</evidence>
<feature type="transmembrane region" description="Helical" evidence="7">
    <location>
        <begin position="173"/>
        <end position="194"/>
    </location>
</feature>
<evidence type="ECO:0000256" key="1">
    <source>
        <dbReference type="ARBA" id="ARBA00004429"/>
    </source>
</evidence>
<evidence type="ECO:0000256" key="5">
    <source>
        <dbReference type="ARBA" id="ARBA00022989"/>
    </source>
</evidence>
<evidence type="ECO:0000256" key="2">
    <source>
        <dbReference type="ARBA" id="ARBA00007942"/>
    </source>
</evidence>
<dbReference type="eggNOG" id="COG1172">
    <property type="taxonomic scope" value="Bacteria"/>
</dbReference>
<feature type="transmembrane region" description="Helical" evidence="7">
    <location>
        <begin position="126"/>
        <end position="153"/>
    </location>
</feature>
<dbReference type="GO" id="GO:0005886">
    <property type="term" value="C:plasma membrane"/>
    <property type="evidence" value="ECO:0007669"/>
    <property type="project" value="UniProtKB-SubCell"/>
</dbReference>
<evidence type="ECO:0000256" key="3">
    <source>
        <dbReference type="ARBA" id="ARBA00022475"/>
    </source>
</evidence>
<comment type="subcellular location">
    <subcellularLocation>
        <location evidence="1">Cell inner membrane</location>
        <topology evidence="1">Multi-pass membrane protein</topology>
    </subcellularLocation>
</comment>
<dbReference type="GO" id="GO:0022857">
    <property type="term" value="F:transmembrane transporter activity"/>
    <property type="evidence" value="ECO:0007669"/>
    <property type="project" value="InterPro"/>
</dbReference>
<keyword evidence="4 7" id="KW-0812">Transmembrane</keyword>
<sequence>MTEKIVSAPKERNQSSGNGLKKIVRQYGGILSGMIVLIILFSFMNDSFFTTNNITNIILQVSIIAITAYGMTYVLLLGDIDLSVGSTIALIGTFAALGASWGIPFILLVPLSIVAALILGMINGGLTAVAGIPSFIVTVATMGIFRGIAYIMTDGMPVMIRNDAFLALGNGEFLYIPVPIWILLALLLINHFVLTKTTFGRKIYITGGNKEAAVYSGINVIRLKIKVFMITAVLAGVSGMILASRLYSGQPNAALSYELDAIAAAVLGGTSLNGGYGTVVGTMIGALTIGVINNGMNLMNVPYFYQMVVKGMVILVAVYVDVRNKRKRG</sequence>
<dbReference type="CDD" id="cd06579">
    <property type="entry name" value="TM_PBP1_transp_AraH_like"/>
    <property type="match status" value="1"/>
</dbReference>
<feature type="transmembrane region" description="Helical" evidence="7">
    <location>
        <begin position="227"/>
        <end position="247"/>
    </location>
</feature>
<dbReference type="Pfam" id="PF02653">
    <property type="entry name" value="BPD_transp_2"/>
    <property type="match status" value="1"/>
</dbReference>
<evidence type="ECO:0000256" key="6">
    <source>
        <dbReference type="ARBA" id="ARBA00023136"/>
    </source>
</evidence>
<feature type="transmembrane region" description="Helical" evidence="7">
    <location>
        <begin position="303"/>
        <end position="322"/>
    </location>
</feature>
<keyword evidence="9" id="KW-1185">Reference proteome</keyword>
<dbReference type="InterPro" id="IPR001851">
    <property type="entry name" value="ABC_transp_permease"/>
</dbReference>
<feature type="transmembrane region" description="Helical" evidence="7">
    <location>
        <begin position="57"/>
        <end position="76"/>
    </location>
</feature>
<dbReference type="EMBL" id="JMTB01000111">
    <property type="protein sequence ID" value="KFC00299.1"/>
    <property type="molecule type" value="Genomic_DNA"/>
</dbReference>
<accession>A0A084ZS54</accession>